<dbReference type="SUPFAM" id="SSF52777">
    <property type="entry name" value="CoA-dependent acyltransferases"/>
    <property type="match status" value="2"/>
</dbReference>
<dbReference type="Gene3D" id="3.30.559.10">
    <property type="entry name" value="Chloramphenicol acetyltransferase-like domain"/>
    <property type="match status" value="1"/>
</dbReference>
<dbReference type="InterPro" id="IPR001242">
    <property type="entry name" value="Condensation_dom"/>
</dbReference>
<keyword evidence="3" id="KW-1185">Reference proteome</keyword>
<sequence>MRPGAGASLDTAGDPLTFGQEQLRLVEQMGDPETLVYPLRLPLRDGVGPEPVLAALTRIVRARDALRMSVVPGERETQLTYPTRPVRQLPAGADPRVYGAVGPSTTAGRIPFYFGIDEGSDPPRLIMHLHHVFVDGWSASLIAKDFYRYHAALSTGRPVPSGPPAGSFGAYARASRQAMTGERLAGHLAFWAEELRDAEPLQLPYPVRPWQPGVRTGRFPALVFEVDGCTMAGLDTCSRPLGGHGSAAILAGFAGAVSAVTGQRDLLLQTPLTDRGSASRRNLVGSLVNLCVLRIRMPARPDPEATIRSAAAVLSRAMRQQSGPFQRDGRHTESGRVLNLSPKVTIAFNQDIGSRLRLGVVLRSAPADARRDGPCLVWDAESRCIDDLHLEVLASPPDLPLRFKITYRADLWRRDGIRALGTDLAQRLLRMSADDTRVGGVRR</sequence>
<gene>
    <name evidence="2" type="ORF">V1634_34845</name>
</gene>
<organism evidence="2 3">
    <name type="scientific">Plantactinospora veratri</name>
    <dbReference type="NCBI Taxonomy" id="1436122"/>
    <lineage>
        <taxon>Bacteria</taxon>
        <taxon>Bacillati</taxon>
        <taxon>Actinomycetota</taxon>
        <taxon>Actinomycetes</taxon>
        <taxon>Micromonosporales</taxon>
        <taxon>Micromonosporaceae</taxon>
        <taxon>Plantactinospora</taxon>
    </lineage>
</organism>
<dbReference type="PANTHER" id="PTHR45527">
    <property type="entry name" value="NONRIBOSOMAL PEPTIDE SYNTHETASE"/>
    <property type="match status" value="1"/>
</dbReference>
<evidence type="ECO:0000313" key="3">
    <source>
        <dbReference type="Proteomes" id="UP001339911"/>
    </source>
</evidence>
<name>A0ABU7SQ16_9ACTN</name>
<dbReference type="Gene3D" id="3.30.559.30">
    <property type="entry name" value="Nonribosomal peptide synthetase, condensation domain"/>
    <property type="match status" value="1"/>
</dbReference>
<dbReference type="Proteomes" id="UP001339911">
    <property type="component" value="Unassembled WGS sequence"/>
</dbReference>
<reference evidence="2 3" key="1">
    <citation type="submission" date="2024-01" db="EMBL/GenBank/DDBJ databases">
        <title>Genome insights into Plantactinospora veratri sp. nov.</title>
        <authorList>
            <person name="Wang L."/>
        </authorList>
    </citation>
    <scope>NUCLEOTIDE SEQUENCE [LARGE SCALE GENOMIC DNA]</scope>
    <source>
        <strain evidence="2 3">NEAU-FHS4</strain>
    </source>
</reference>
<proteinExistence type="predicted"/>
<dbReference type="PANTHER" id="PTHR45527:SF1">
    <property type="entry name" value="FATTY ACID SYNTHASE"/>
    <property type="match status" value="1"/>
</dbReference>
<protein>
    <submittedName>
        <fullName evidence="2">Condensation domain-containing protein</fullName>
    </submittedName>
</protein>
<evidence type="ECO:0000259" key="1">
    <source>
        <dbReference type="Pfam" id="PF00668"/>
    </source>
</evidence>
<dbReference type="InterPro" id="IPR023213">
    <property type="entry name" value="CAT-like_dom_sf"/>
</dbReference>
<dbReference type="Pfam" id="PF00668">
    <property type="entry name" value="Condensation"/>
    <property type="match status" value="1"/>
</dbReference>
<feature type="domain" description="Condensation" evidence="1">
    <location>
        <begin position="124"/>
        <end position="420"/>
    </location>
</feature>
<evidence type="ECO:0000313" key="2">
    <source>
        <dbReference type="EMBL" id="MEE6312000.1"/>
    </source>
</evidence>
<dbReference type="EMBL" id="JAZGQL010000040">
    <property type="protein sequence ID" value="MEE6312000.1"/>
    <property type="molecule type" value="Genomic_DNA"/>
</dbReference>
<dbReference type="RefSeq" id="WP_331211881.1">
    <property type="nucleotide sequence ID" value="NZ_JAZGQL010000040.1"/>
</dbReference>
<comment type="caution">
    <text evidence="2">The sequence shown here is derived from an EMBL/GenBank/DDBJ whole genome shotgun (WGS) entry which is preliminary data.</text>
</comment>
<accession>A0ABU7SQ16</accession>